<name>A0A813T5H6_9BILA</name>
<gene>
    <name evidence="6" type="ORF">GPM918_LOCUS3764</name>
    <name evidence="7" type="ORF">SRO942_LOCUS3764</name>
</gene>
<dbReference type="InterPro" id="IPR008952">
    <property type="entry name" value="Tetraspanin_EC2_sf"/>
</dbReference>
<feature type="transmembrane region" description="Helical" evidence="5">
    <location>
        <begin position="83"/>
        <end position="107"/>
    </location>
</feature>
<dbReference type="EMBL" id="CAJOBC010000478">
    <property type="protein sequence ID" value="CAF3591158.1"/>
    <property type="molecule type" value="Genomic_DNA"/>
</dbReference>
<accession>A0A813T5H6</accession>
<dbReference type="EMBL" id="CAJNOQ010000478">
    <property type="protein sequence ID" value="CAF0805749.1"/>
    <property type="molecule type" value="Genomic_DNA"/>
</dbReference>
<feature type="transmembrane region" description="Helical" evidence="5">
    <location>
        <begin position="7"/>
        <end position="30"/>
    </location>
</feature>
<dbReference type="Gene3D" id="1.10.1450.10">
    <property type="entry name" value="Tetraspanin"/>
    <property type="match status" value="1"/>
</dbReference>
<dbReference type="Proteomes" id="UP000663829">
    <property type="component" value="Unassembled WGS sequence"/>
</dbReference>
<keyword evidence="3 5" id="KW-1133">Transmembrane helix</keyword>
<evidence type="ECO:0000256" key="3">
    <source>
        <dbReference type="ARBA" id="ARBA00022989"/>
    </source>
</evidence>
<comment type="subcellular location">
    <subcellularLocation>
        <location evidence="1">Membrane</location>
        <topology evidence="1">Multi-pass membrane protein</topology>
    </subcellularLocation>
</comment>
<evidence type="ECO:0000313" key="6">
    <source>
        <dbReference type="EMBL" id="CAF0805749.1"/>
    </source>
</evidence>
<comment type="caution">
    <text evidence="6">The sequence shown here is derived from an EMBL/GenBank/DDBJ whole genome shotgun (WGS) entry which is preliminary data.</text>
</comment>
<evidence type="ECO:0000313" key="7">
    <source>
        <dbReference type="EMBL" id="CAF3591158.1"/>
    </source>
</evidence>
<dbReference type="Pfam" id="PF00335">
    <property type="entry name" value="Tetraspanin"/>
    <property type="match status" value="1"/>
</dbReference>
<evidence type="ECO:0008006" key="9">
    <source>
        <dbReference type="Google" id="ProtNLM"/>
    </source>
</evidence>
<dbReference type="SUPFAM" id="SSF48652">
    <property type="entry name" value="Tetraspanin"/>
    <property type="match status" value="1"/>
</dbReference>
<organism evidence="6 8">
    <name type="scientific">Didymodactylos carnosus</name>
    <dbReference type="NCBI Taxonomy" id="1234261"/>
    <lineage>
        <taxon>Eukaryota</taxon>
        <taxon>Metazoa</taxon>
        <taxon>Spiralia</taxon>
        <taxon>Gnathifera</taxon>
        <taxon>Rotifera</taxon>
        <taxon>Eurotatoria</taxon>
        <taxon>Bdelloidea</taxon>
        <taxon>Philodinida</taxon>
        <taxon>Philodinidae</taxon>
        <taxon>Didymodactylos</taxon>
    </lineage>
</organism>
<dbReference type="AlphaFoldDB" id="A0A813T5H6"/>
<evidence type="ECO:0000256" key="1">
    <source>
        <dbReference type="ARBA" id="ARBA00004141"/>
    </source>
</evidence>
<evidence type="ECO:0000256" key="2">
    <source>
        <dbReference type="ARBA" id="ARBA00022692"/>
    </source>
</evidence>
<sequence length="215" mass="25133">MFDSRRLFVIFVAFSLLNGLTLIILSSLILQRNFLYTTFSIIDQTHFQLVKCCRYAIAIGFVLLASSILALVGGIWKRKLVCLRWYFVLTTIVFVIQLSLGLTMALVYRGGDDKLMFCNEMKCSKEWEYLQTKYHCCGDNSKTDWIGIKPIPHSCYDQNKQLYSRGCKGLLSFDDLTRLSEVTVFFSVFQFMGLLMTIRYLYELQYRKENVYMYS</sequence>
<reference evidence="6" key="1">
    <citation type="submission" date="2021-02" db="EMBL/GenBank/DDBJ databases">
        <authorList>
            <person name="Nowell W R."/>
        </authorList>
    </citation>
    <scope>NUCLEOTIDE SEQUENCE</scope>
</reference>
<protein>
    <recommendedName>
        <fullName evidence="9">Tetraspanin</fullName>
    </recommendedName>
</protein>
<feature type="transmembrane region" description="Helical" evidence="5">
    <location>
        <begin position="55"/>
        <end position="76"/>
    </location>
</feature>
<proteinExistence type="predicted"/>
<dbReference type="Proteomes" id="UP000681722">
    <property type="component" value="Unassembled WGS sequence"/>
</dbReference>
<feature type="transmembrane region" description="Helical" evidence="5">
    <location>
        <begin position="182"/>
        <end position="202"/>
    </location>
</feature>
<keyword evidence="4 5" id="KW-0472">Membrane</keyword>
<dbReference type="InterPro" id="IPR018499">
    <property type="entry name" value="Tetraspanin/Peripherin"/>
</dbReference>
<dbReference type="GO" id="GO:0016020">
    <property type="term" value="C:membrane"/>
    <property type="evidence" value="ECO:0007669"/>
    <property type="project" value="UniProtKB-SubCell"/>
</dbReference>
<evidence type="ECO:0000256" key="4">
    <source>
        <dbReference type="ARBA" id="ARBA00023136"/>
    </source>
</evidence>
<keyword evidence="8" id="KW-1185">Reference proteome</keyword>
<evidence type="ECO:0000256" key="5">
    <source>
        <dbReference type="SAM" id="Phobius"/>
    </source>
</evidence>
<evidence type="ECO:0000313" key="8">
    <source>
        <dbReference type="Proteomes" id="UP000663829"/>
    </source>
</evidence>
<dbReference type="CDD" id="cd03127">
    <property type="entry name" value="tetraspanin_LEL"/>
    <property type="match status" value="1"/>
</dbReference>
<dbReference type="PANTHER" id="PTHR19282">
    <property type="entry name" value="TETRASPANIN"/>
    <property type="match status" value="1"/>
</dbReference>
<dbReference type="OrthoDB" id="9972904at2759"/>
<keyword evidence="2 5" id="KW-0812">Transmembrane</keyword>